<evidence type="ECO:0000313" key="3">
    <source>
        <dbReference type="Proteomes" id="UP001596527"/>
    </source>
</evidence>
<evidence type="ECO:0000313" key="2">
    <source>
        <dbReference type="EMBL" id="MFC7581880.1"/>
    </source>
</evidence>
<dbReference type="RefSeq" id="WP_380975566.1">
    <property type="nucleotide sequence ID" value="NZ_JBHTEF010000001.1"/>
</dbReference>
<accession>A0ABW2SPV1</accession>
<comment type="caution">
    <text evidence="2">The sequence shown here is derived from an EMBL/GenBank/DDBJ whole genome shotgun (WGS) entry which is preliminary data.</text>
</comment>
<dbReference type="EMBL" id="JBHTEF010000001">
    <property type="protein sequence ID" value="MFC7581880.1"/>
    <property type="molecule type" value="Genomic_DNA"/>
</dbReference>
<gene>
    <name evidence="2" type="ORF">ACFQWG_11805</name>
</gene>
<name>A0ABW2SPV1_9ACTO</name>
<sequence length="72" mass="7231">MRHPSLPAQAQAPDGPPAPGPSSGRAARRPGDAGTPEAAPVRSAATSPGAGMDRSSAAPLFRDRTLFLARGD</sequence>
<evidence type="ECO:0000256" key="1">
    <source>
        <dbReference type="SAM" id="MobiDB-lite"/>
    </source>
</evidence>
<reference evidence="3" key="1">
    <citation type="journal article" date="2019" name="Int. J. Syst. Evol. Microbiol.">
        <title>The Global Catalogue of Microorganisms (GCM) 10K type strain sequencing project: providing services to taxonomists for standard genome sequencing and annotation.</title>
        <authorList>
            <consortium name="The Broad Institute Genomics Platform"/>
            <consortium name="The Broad Institute Genome Sequencing Center for Infectious Disease"/>
            <person name="Wu L."/>
            <person name="Ma J."/>
        </authorList>
    </citation>
    <scope>NUCLEOTIDE SEQUENCE [LARGE SCALE GENOMIC DNA]</scope>
    <source>
        <strain evidence="3">CCUG 56698</strain>
    </source>
</reference>
<dbReference type="Proteomes" id="UP001596527">
    <property type="component" value="Unassembled WGS sequence"/>
</dbReference>
<feature type="region of interest" description="Disordered" evidence="1">
    <location>
        <begin position="1"/>
        <end position="61"/>
    </location>
</feature>
<proteinExistence type="predicted"/>
<protein>
    <submittedName>
        <fullName evidence="2">Uncharacterized protein</fullName>
    </submittedName>
</protein>
<keyword evidence="3" id="KW-1185">Reference proteome</keyword>
<organism evidence="2 3">
    <name type="scientific">Schaalia naturae</name>
    <dbReference type="NCBI Taxonomy" id="635203"/>
    <lineage>
        <taxon>Bacteria</taxon>
        <taxon>Bacillati</taxon>
        <taxon>Actinomycetota</taxon>
        <taxon>Actinomycetes</taxon>
        <taxon>Actinomycetales</taxon>
        <taxon>Actinomycetaceae</taxon>
        <taxon>Schaalia</taxon>
    </lineage>
</organism>